<keyword evidence="5" id="KW-1185">Reference proteome</keyword>
<proteinExistence type="predicted"/>
<dbReference type="EMBL" id="WHVB01000008">
    <property type="protein sequence ID" value="KAF8480045.1"/>
    <property type="molecule type" value="Genomic_DNA"/>
</dbReference>
<evidence type="ECO:0000313" key="4">
    <source>
        <dbReference type="EMBL" id="KAF8480045.1"/>
    </source>
</evidence>
<protein>
    <submittedName>
        <fullName evidence="4">Uncharacterized protein</fullName>
    </submittedName>
</protein>
<feature type="compositionally biased region" description="Acidic residues" evidence="1">
    <location>
        <begin position="709"/>
        <end position="721"/>
    </location>
</feature>
<evidence type="ECO:0000313" key="5">
    <source>
        <dbReference type="Proteomes" id="UP000759537"/>
    </source>
</evidence>
<feature type="region of interest" description="Disordered" evidence="1">
    <location>
        <begin position="119"/>
        <end position="142"/>
    </location>
</feature>
<feature type="signal peptide" evidence="3">
    <location>
        <begin position="1"/>
        <end position="31"/>
    </location>
</feature>
<dbReference type="Proteomes" id="UP000759537">
    <property type="component" value="Unassembled WGS sequence"/>
</dbReference>
<feature type="compositionally biased region" description="Polar residues" evidence="1">
    <location>
        <begin position="523"/>
        <end position="538"/>
    </location>
</feature>
<dbReference type="AlphaFoldDB" id="A0A9P5T939"/>
<gene>
    <name evidence="4" type="ORF">DFH94DRAFT_458196</name>
</gene>
<reference evidence="4" key="2">
    <citation type="journal article" date="2020" name="Nat. Commun.">
        <title>Large-scale genome sequencing of mycorrhizal fungi provides insights into the early evolution of symbiotic traits.</title>
        <authorList>
            <person name="Miyauchi S."/>
            <person name="Kiss E."/>
            <person name="Kuo A."/>
            <person name="Drula E."/>
            <person name="Kohler A."/>
            <person name="Sanchez-Garcia M."/>
            <person name="Morin E."/>
            <person name="Andreopoulos B."/>
            <person name="Barry K.W."/>
            <person name="Bonito G."/>
            <person name="Buee M."/>
            <person name="Carver A."/>
            <person name="Chen C."/>
            <person name="Cichocki N."/>
            <person name="Clum A."/>
            <person name="Culley D."/>
            <person name="Crous P.W."/>
            <person name="Fauchery L."/>
            <person name="Girlanda M."/>
            <person name="Hayes R.D."/>
            <person name="Keri Z."/>
            <person name="LaButti K."/>
            <person name="Lipzen A."/>
            <person name="Lombard V."/>
            <person name="Magnuson J."/>
            <person name="Maillard F."/>
            <person name="Murat C."/>
            <person name="Nolan M."/>
            <person name="Ohm R.A."/>
            <person name="Pangilinan J."/>
            <person name="Pereira M.F."/>
            <person name="Perotto S."/>
            <person name="Peter M."/>
            <person name="Pfister S."/>
            <person name="Riley R."/>
            <person name="Sitrit Y."/>
            <person name="Stielow J.B."/>
            <person name="Szollosi G."/>
            <person name="Zifcakova L."/>
            <person name="Stursova M."/>
            <person name="Spatafora J.W."/>
            <person name="Tedersoo L."/>
            <person name="Vaario L.M."/>
            <person name="Yamada A."/>
            <person name="Yan M."/>
            <person name="Wang P."/>
            <person name="Xu J."/>
            <person name="Bruns T."/>
            <person name="Baldrian P."/>
            <person name="Vilgalys R."/>
            <person name="Dunand C."/>
            <person name="Henrissat B."/>
            <person name="Grigoriev I.V."/>
            <person name="Hibbett D."/>
            <person name="Nagy L.G."/>
            <person name="Martin F.M."/>
        </authorList>
    </citation>
    <scope>NUCLEOTIDE SEQUENCE</scope>
    <source>
        <strain evidence="4">Prilba</strain>
    </source>
</reference>
<keyword evidence="3" id="KW-0732">Signal</keyword>
<accession>A0A9P5T939</accession>
<keyword evidence="2" id="KW-0472">Membrane</keyword>
<dbReference type="OrthoDB" id="2804493at2759"/>
<feature type="compositionally biased region" description="Polar residues" evidence="1">
    <location>
        <begin position="375"/>
        <end position="389"/>
    </location>
</feature>
<evidence type="ECO:0000256" key="3">
    <source>
        <dbReference type="SAM" id="SignalP"/>
    </source>
</evidence>
<evidence type="ECO:0000256" key="1">
    <source>
        <dbReference type="SAM" id="MobiDB-lite"/>
    </source>
</evidence>
<feature type="compositionally biased region" description="Polar residues" evidence="1">
    <location>
        <begin position="660"/>
        <end position="680"/>
    </location>
</feature>
<feature type="compositionally biased region" description="Low complexity" evidence="1">
    <location>
        <begin position="600"/>
        <end position="617"/>
    </location>
</feature>
<comment type="caution">
    <text evidence="4">The sequence shown here is derived from an EMBL/GenBank/DDBJ whole genome shotgun (WGS) entry which is preliminary data.</text>
</comment>
<feature type="chain" id="PRO_5040248129" evidence="3">
    <location>
        <begin position="32"/>
        <end position="747"/>
    </location>
</feature>
<name>A0A9P5T939_9AGAM</name>
<organism evidence="4 5">
    <name type="scientific">Russula ochroleuca</name>
    <dbReference type="NCBI Taxonomy" id="152965"/>
    <lineage>
        <taxon>Eukaryota</taxon>
        <taxon>Fungi</taxon>
        <taxon>Dikarya</taxon>
        <taxon>Basidiomycota</taxon>
        <taxon>Agaricomycotina</taxon>
        <taxon>Agaricomycetes</taxon>
        <taxon>Russulales</taxon>
        <taxon>Russulaceae</taxon>
        <taxon>Russula</taxon>
    </lineage>
</organism>
<keyword evidence="2" id="KW-0812">Transmembrane</keyword>
<keyword evidence="2" id="KW-1133">Transmembrane helix</keyword>
<feature type="region of interest" description="Disordered" evidence="1">
    <location>
        <begin position="478"/>
        <end position="747"/>
    </location>
</feature>
<evidence type="ECO:0000256" key="2">
    <source>
        <dbReference type="SAM" id="Phobius"/>
    </source>
</evidence>
<feature type="region of interest" description="Disordered" evidence="1">
    <location>
        <begin position="326"/>
        <end position="397"/>
    </location>
</feature>
<feature type="region of interest" description="Disordered" evidence="1">
    <location>
        <begin position="239"/>
        <end position="265"/>
    </location>
</feature>
<sequence length="747" mass="78779">MSCPHAHLKHPQVILATFATLPFLFAPQAWAAPAHSSLVRREASSSGSKVVAPIIAVLVFIVVIPMVFYRKPLLSKLPRISLPSMPRLSMPRLARQRPSPTTVRDLTAEEIAGTAVTNQSQAGAAANTNRRTGRNRRTPSQISTRSLPAYMKEPGDLELVIIQGSQDMEDAPLTAQVVMPSVREDEDESANSHSRGASQASYVIINDDPLAQTPLLESNAFNETTHERENSHVSTGSVDISDFLHNDQSSPLPNNPEIPDPRGEAPPYFEVVGTSWDVGATSEDLARVDTADTLPIAPDMLSVSSAESHPVRRRSMFRGLIDAASRALSSPHTSPQPLSLSRTSRDVAVSPSPRPSNLSNRQGGTGSPFVGHRPSPSNSESMQSVTSSAFGRAASRTRSRSVINVAAGLTSPSVISITSISSPLTHTAVRTDFVYPRSGPTPEQLKLISSVESVSKFGVPYGPAAVAYASASLVNLHGPPPEFEERPSTDGLPGPSVGETRARAGSALSRLSRDGNTPDPRISLTSQPSSLRESTVASETEAHDADESTSSHPDPETRSPAPDLTVDASLPEPEPSEDTKEQELVTPIGTVPPRVPSPSPTVGTTSTAVTVTKATAAELGVVPETPDGTAISSSHRPALPSFVAETAPATRNDIAPSSFRMPSTSQGRTQPASRSSSMETFRTAASKPEQGVGSERGASASDTEHETDTFTDAESGADNEVETPPATPQGVRVESTVLGHVPPGLSV</sequence>
<feature type="transmembrane region" description="Helical" evidence="2">
    <location>
        <begin position="50"/>
        <end position="69"/>
    </location>
</feature>
<reference evidence="4" key="1">
    <citation type="submission" date="2019-10" db="EMBL/GenBank/DDBJ databases">
        <authorList>
            <consortium name="DOE Joint Genome Institute"/>
            <person name="Kuo A."/>
            <person name="Miyauchi S."/>
            <person name="Kiss E."/>
            <person name="Drula E."/>
            <person name="Kohler A."/>
            <person name="Sanchez-Garcia M."/>
            <person name="Andreopoulos B."/>
            <person name="Barry K.W."/>
            <person name="Bonito G."/>
            <person name="Buee M."/>
            <person name="Carver A."/>
            <person name="Chen C."/>
            <person name="Cichocki N."/>
            <person name="Clum A."/>
            <person name="Culley D."/>
            <person name="Crous P.W."/>
            <person name="Fauchery L."/>
            <person name="Girlanda M."/>
            <person name="Hayes R."/>
            <person name="Keri Z."/>
            <person name="LaButti K."/>
            <person name="Lipzen A."/>
            <person name="Lombard V."/>
            <person name="Magnuson J."/>
            <person name="Maillard F."/>
            <person name="Morin E."/>
            <person name="Murat C."/>
            <person name="Nolan M."/>
            <person name="Ohm R."/>
            <person name="Pangilinan J."/>
            <person name="Pereira M."/>
            <person name="Perotto S."/>
            <person name="Peter M."/>
            <person name="Riley R."/>
            <person name="Sitrit Y."/>
            <person name="Stielow B."/>
            <person name="Szollosi G."/>
            <person name="Zifcakova L."/>
            <person name="Stursova M."/>
            <person name="Spatafora J.W."/>
            <person name="Tedersoo L."/>
            <person name="Vaario L.-M."/>
            <person name="Yamada A."/>
            <person name="Yan M."/>
            <person name="Wang P."/>
            <person name="Xu J."/>
            <person name="Bruns T."/>
            <person name="Baldrian P."/>
            <person name="Vilgalys R."/>
            <person name="Henrissat B."/>
            <person name="Grigoriev I.V."/>
            <person name="Hibbett D."/>
            <person name="Nagy L.G."/>
            <person name="Martin F.M."/>
        </authorList>
    </citation>
    <scope>NUCLEOTIDE SEQUENCE</scope>
    <source>
        <strain evidence="4">Prilba</strain>
    </source>
</reference>
<feature type="compositionally biased region" description="Polar residues" evidence="1">
    <location>
        <begin position="327"/>
        <end position="342"/>
    </location>
</feature>